<evidence type="ECO:0000313" key="2">
    <source>
        <dbReference type="Proteomes" id="UP000680348"/>
    </source>
</evidence>
<reference evidence="1" key="1">
    <citation type="submission" date="2021-04" db="EMBL/GenBank/DDBJ databases">
        <title>Pseudaminobacter soli sp. nov., isolated from paddy soil contaminated by heavy metals.</title>
        <authorList>
            <person name="Zhang K."/>
        </authorList>
    </citation>
    <scope>NUCLEOTIDE SEQUENCE</scope>
    <source>
        <strain evidence="1">19-2017</strain>
    </source>
</reference>
<dbReference type="Proteomes" id="UP000680348">
    <property type="component" value="Unassembled WGS sequence"/>
</dbReference>
<protein>
    <submittedName>
        <fullName evidence="1">Uncharacterized protein</fullName>
    </submittedName>
</protein>
<proteinExistence type="predicted"/>
<dbReference type="AlphaFoldDB" id="A0A942E1I6"/>
<accession>A0A942E1I6</accession>
<sequence length="91" mass="11168">MKPESYPFLRIAREFDADYGDVLTVAHIYDARNWDRVRFGEMATTYHLESLHRIFIRDDWRLIWNRLVDAMHTQREVREGRIDWQTGEWLI</sequence>
<name>A0A942E1I6_9HYPH</name>
<evidence type="ECO:0000313" key="1">
    <source>
        <dbReference type="EMBL" id="MBS3648885.1"/>
    </source>
</evidence>
<gene>
    <name evidence="1" type="ORF">KEU06_09725</name>
</gene>
<keyword evidence="2" id="KW-1185">Reference proteome</keyword>
<dbReference type="RefSeq" id="WP_188254447.1">
    <property type="nucleotide sequence ID" value="NZ_JABVCF010000004.1"/>
</dbReference>
<comment type="caution">
    <text evidence="1">The sequence shown here is derived from an EMBL/GenBank/DDBJ whole genome shotgun (WGS) entry which is preliminary data.</text>
</comment>
<organism evidence="1 2">
    <name type="scientific">Pseudaminobacter soli</name>
    <name type="common">ex Zhang et al. 2022</name>
    <dbReference type="NCBI Taxonomy" id="2831468"/>
    <lineage>
        <taxon>Bacteria</taxon>
        <taxon>Pseudomonadati</taxon>
        <taxon>Pseudomonadota</taxon>
        <taxon>Alphaproteobacteria</taxon>
        <taxon>Hyphomicrobiales</taxon>
        <taxon>Phyllobacteriaceae</taxon>
        <taxon>Pseudaminobacter</taxon>
    </lineage>
</organism>
<dbReference type="EMBL" id="JAGWCR010000004">
    <property type="protein sequence ID" value="MBS3648885.1"/>
    <property type="molecule type" value="Genomic_DNA"/>
</dbReference>